<feature type="domain" description="Transcriptional repressor PaaX-like central Cas2-like" evidence="3">
    <location>
        <begin position="104"/>
        <end position="180"/>
    </location>
</feature>
<gene>
    <name evidence="4" type="ORF">SAMN05443668_10687</name>
</gene>
<evidence type="ECO:0000313" key="5">
    <source>
        <dbReference type="Proteomes" id="UP000184440"/>
    </source>
</evidence>
<dbReference type="Gene3D" id="1.10.10.10">
    <property type="entry name" value="Winged helix-like DNA-binding domain superfamily/Winged helix DNA-binding domain"/>
    <property type="match status" value="1"/>
</dbReference>
<dbReference type="Pfam" id="PF08223">
    <property type="entry name" value="PaaX_C"/>
    <property type="match status" value="1"/>
</dbReference>
<dbReference type="STRING" id="134849.SAMN05443668_10687"/>
<accession>A0A1M7R1D2</accession>
<dbReference type="PIRSF" id="PIRSF020623">
    <property type="entry name" value="PaaX"/>
    <property type="match status" value="1"/>
</dbReference>
<dbReference type="Proteomes" id="UP000184440">
    <property type="component" value="Unassembled WGS sequence"/>
</dbReference>
<keyword evidence="5" id="KW-1185">Reference proteome</keyword>
<dbReference type="Pfam" id="PF07848">
    <property type="entry name" value="PaaX"/>
    <property type="match status" value="1"/>
</dbReference>
<reference evidence="4 5" key="1">
    <citation type="submission" date="2016-11" db="EMBL/GenBank/DDBJ databases">
        <authorList>
            <person name="Jaros S."/>
            <person name="Januszkiewicz K."/>
            <person name="Wedrychowicz H."/>
        </authorList>
    </citation>
    <scope>NUCLEOTIDE SEQUENCE [LARGE SCALE GENOMIC DNA]</scope>
    <source>
        <strain evidence="4 5">DSM 46144</strain>
    </source>
</reference>
<evidence type="ECO:0000259" key="2">
    <source>
        <dbReference type="Pfam" id="PF08223"/>
    </source>
</evidence>
<evidence type="ECO:0000259" key="3">
    <source>
        <dbReference type="Pfam" id="PF20803"/>
    </source>
</evidence>
<feature type="domain" description="Transcriptional repressor PaaX-like N-terminal" evidence="1">
    <location>
        <begin position="15"/>
        <end position="82"/>
    </location>
</feature>
<dbReference type="PANTHER" id="PTHR30319:SF1">
    <property type="entry name" value="TRANSCRIPTIONAL REPRESSOR PAAX"/>
    <property type="match status" value="1"/>
</dbReference>
<dbReference type="InterPro" id="IPR048846">
    <property type="entry name" value="PaaX-like_central"/>
</dbReference>
<evidence type="ECO:0000313" key="4">
    <source>
        <dbReference type="EMBL" id="SHN38504.1"/>
    </source>
</evidence>
<name>A0A1M7R1D2_9ACTN</name>
<dbReference type="Gene3D" id="1.20.58.1460">
    <property type="match status" value="1"/>
</dbReference>
<dbReference type="InterPro" id="IPR012906">
    <property type="entry name" value="PaaX-like_N"/>
</dbReference>
<dbReference type="EMBL" id="FRCS01000006">
    <property type="protein sequence ID" value="SHN38504.1"/>
    <property type="molecule type" value="Genomic_DNA"/>
</dbReference>
<dbReference type="Pfam" id="PF20803">
    <property type="entry name" value="PaaX_M"/>
    <property type="match status" value="1"/>
</dbReference>
<proteinExistence type="predicted"/>
<feature type="domain" description="Transcriptional repressor PaaX-like C-terminal" evidence="2">
    <location>
        <begin position="186"/>
        <end position="273"/>
    </location>
</feature>
<dbReference type="PANTHER" id="PTHR30319">
    <property type="entry name" value="PHENYLACETIC ACID REGULATOR-RELATED TRANSCRIPTIONAL REPRESSOR"/>
    <property type="match status" value="1"/>
</dbReference>
<evidence type="ECO:0000259" key="1">
    <source>
        <dbReference type="Pfam" id="PF07848"/>
    </source>
</evidence>
<dbReference type="RefSeq" id="WP_218617676.1">
    <property type="nucleotide sequence ID" value="NZ_FRCS01000006.1"/>
</dbReference>
<dbReference type="InterPro" id="IPR013225">
    <property type="entry name" value="PaaX_C"/>
</dbReference>
<organism evidence="4 5">
    <name type="scientific">Cryptosporangium aurantiacum</name>
    <dbReference type="NCBI Taxonomy" id="134849"/>
    <lineage>
        <taxon>Bacteria</taxon>
        <taxon>Bacillati</taxon>
        <taxon>Actinomycetota</taxon>
        <taxon>Actinomycetes</taxon>
        <taxon>Cryptosporangiales</taxon>
        <taxon>Cryptosporangiaceae</taxon>
        <taxon>Cryptosporangium</taxon>
    </lineage>
</organism>
<dbReference type="Gene3D" id="3.30.70.2650">
    <property type="match status" value="1"/>
</dbReference>
<protein>
    <submittedName>
        <fullName evidence="4">Transcriptional regulator, PaaX family</fullName>
    </submittedName>
</protein>
<dbReference type="InterPro" id="IPR011965">
    <property type="entry name" value="PaaX_trns_reg"/>
</dbReference>
<dbReference type="GO" id="GO:0006351">
    <property type="term" value="P:DNA-templated transcription"/>
    <property type="evidence" value="ECO:0007669"/>
    <property type="project" value="InterPro"/>
</dbReference>
<dbReference type="AlphaFoldDB" id="A0A1M7R1D2"/>
<sequence length="280" mass="30677">MSTPHDGVNPAARRSRNLLVTFLGAVVRRLGNWMPIAGTIELTGELGLDEASVRTAVSRLKKRGWLDPEVLDGVRGYRLTAHALDELAAGDEVIWHARQPADLGDGWCVVNFSVPESARTKRHQLRTHLAALGFGNISAAVWIAPARMQDAATKAIAELDLLDHCALFAGSHVGGKDLRSLLHEAWDLSEIERSYAAFIDAHQHLTEGSLLSAMPGDDAFVTYLGVVDRWRKLPYRDPGLPLEVLPEDWNGPIATALFEKLVAALEADALVHAARHWTTR</sequence>
<dbReference type="InterPro" id="IPR036388">
    <property type="entry name" value="WH-like_DNA-bd_sf"/>
</dbReference>